<feature type="transmembrane region" description="Helical" evidence="1">
    <location>
        <begin position="28"/>
        <end position="46"/>
    </location>
</feature>
<organism evidence="4 6">
    <name type="scientific">Aggregatibacter aphrophilus</name>
    <name type="common">Haemophilus aphrophilus</name>
    <dbReference type="NCBI Taxonomy" id="732"/>
    <lineage>
        <taxon>Bacteria</taxon>
        <taxon>Pseudomonadati</taxon>
        <taxon>Pseudomonadota</taxon>
        <taxon>Gammaproteobacteria</taxon>
        <taxon>Pasteurellales</taxon>
        <taxon>Pasteurellaceae</taxon>
        <taxon>Aggregatibacter</taxon>
    </lineage>
</organism>
<name>A0A0K1N054_AGGAP</name>
<dbReference type="Proteomes" id="UP000092746">
    <property type="component" value="Unassembled WGS sequence"/>
</dbReference>
<dbReference type="EMBL" id="UFSP01000001">
    <property type="protein sequence ID" value="SSY94434.1"/>
    <property type="molecule type" value="Genomic_DNA"/>
</dbReference>
<dbReference type="GeneID" id="49634630"/>
<dbReference type="Proteomes" id="UP000274211">
    <property type="component" value="Unassembled WGS sequence"/>
</dbReference>
<evidence type="ECO:0000313" key="5">
    <source>
        <dbReference type="Proteomes" id="UP000092746"/>
    </source>
</evidence>
<reference evidence="4 6" key="2">
    <citation type="submission" date="2018-06" db="EMBL/GenBank/DDBJ databases">
        <authorList>
            <consortium name="Pathogen Informatics"/>
            <person name="Doyle S."/>
        </authorList>
    </citation>
    <scope>NUCLEOTIDE SEQUENCE [LARGE SCALE GENOMIC DNA]</scope>
    <source>
        <strain evidence="4 6">NCTC5908</strain>
    </source>
</reference>
<keyword evidence="1" id="KW-1133">Transmembrane helix</keyword>
<dbReference type="AlphaFoldDB" id="A0A0K1N054"/>
<dbReference type="Proteomes" id="UP000253728">
    <property type="component" value="Unassembled WGS sequence"/>
</dbReference>
<evidence type="ECO:0000256" key="1">
    <source>
        <dbReference type="SAM" id="Phobius"/>
    </source>
</evidence>
<evidence type="ECO:0000313" key="2">
    <source>
        <dbReference type="EMBL" id="OBY50455.1"/>
    </source>
</evidence>
<reference evidence="2 5" key="1">
    <citation type="submission" date="2016-06" db="EMBL/GenBank/DDBJ databases">
        <title>Simultaneous identification of Haemophilus influenzae and Haemophilus haemolyticus using TaqMan real-time PCR.</title>
        <authorList>
            <person name="Price E.P."/>
            <person name="Sarovich D.S."/>
            <person name="Harris T."/>
            <person name="Spargo J.C."/>
            <person name="Nosworthy E."/>
            <person name="Beissbarth J."/>
            <person name="Smith-Vaughan H."/>
        </authorList>
    </citation>
    <scope>NUCLEOTIDE SEQUENCE [LARGE SCALE GENOMIC DNA]</scope>
    <source>
        <strain evidence="2 5">ATCC 7901</strain>
    </source>
</reference>
<evidence type="ECO:0000313" key="6">
    <source>
        <dbReference type="Proteomes" id="UP000253728"/>
    </source>
</evidence>
<dbReference type="eggNOG" id="ENOG5031KCA">
    <property type="taxonomic scope" value="Bacteria"/>
</dbReference>
<reference evidence="3 7" key="3">
    <citation type="journal article" date="2019" name="J. Oral Microbiol.">
        <title>Role of OmpA1 and OmpA2 in Aggregatibacter actinomycetemcomitans and Aggregatibacter aphrophilus serum resistance.</title>
        <authorList>
            <person name="Lindholm M."/>
            <person name="Min Aung K."/>
            <person name="Nyunt Wai S."/>
            <person name="Oscarsson J."/>
        </authorList>
    </citation>
    <scope>NUCLEOTIDE SEQUENCE [LARGE SCALE GENOMIC DNA]</scope>
    <source>
        <strain evidence="3 7">HK83</strain>
    </source>
</reference>
<evidence type="ECO:0000313" key="3">
    <source>
        <dbReference type="EMBL" id="RMW89701.1"/>
    </source>
</evidence>
<evidence type="ECO:0000313" key="7">
    <source>
        <dbReference type="Proteomes" id="UP000274211"/>
    </source>
</evidence>
<feature type="transmembrane region" description="Helical" evidence="1">
    <location>
        <begin position="66"/>
        <end position="87"/>
    </location>
</feature>
<dbReference type="KEGG" id="aaz:ADJ80_01140"/>
<dbReference type="STRING" id="732.ADJ80_01140"/>
<accession>A0A0K1N054</accession>
<protein>
    <submittedName>
        <fullName evidence="2">HmsD</fullName>
    </submittedName>
</protein>
<dbReference type="EMBL" id="QMGS01000036">
    <property type="protein sequence ID" value="RMW89701.1"/>
    <property type="molecule type" value="Genomic_DNA"/>
</dbReference>
<keyword evidence="1" id="KW-0472">Membrane</keyword>
<sequence length="97" mass="11408">MSSSDELQKSMVIDKSNHLSFKMLAKNFILDLLTWGLWIYSIAFIIKYAKGIFTRPILEEFFFHDVIGLMFLTAIVLVVVTFFWSIISKGRRQKKRK</sequence>
<keyword evidence="1" id="KW-0812">Transmembrane</keyword>
<dbReference type="OMA" id="WGLWIYS"/>
<gene>
    <name evidence="2" type="ORF">BBB52_08760</name>
    <name evidence="3" type="ORF">DOL88_02735</name>
    <name evidence="4" type="ORF">NCTC5908_00848</name>
</gene>
<evidence type="ECO:0000313" key="4">
    <source>
        <dbReference type="EMBL" id="SSY94434.1"/>
    </source>
</evidence>
<keyword evidence="7" id="KW-1185">Reference proteome</keyword>
<proteinExistence type="predicted"/>
<dbReference type="RefSeq" id="WP_005702190.1">
    <property type="nucleotide sequence ID" value="NZ_CAUTUO010000005.1"/>
</dbReference>
<dbReference type="EMBL" id="MAQE01000016">
    <property type="protein sequence ID" value="OBY50455.1"/>
    <property type="molecule type" value="Genomic_DNA"/>
</dbReference>